<evidence type="ECO:0008006" key="4">
    <source>
        <dbReference type="Google" id="ProtNLM"/>
    </source>
</evidence>
<evidence type="ECO:0000313" key="2">
    <source>
        <dbReference type="EMBL" id="KAK8848071.1"/>
    </source>
</evidence>
<dbReference type="Proteomes" id="UP001470230">
    <property type="component" value="Unassembled WGS sequence"/>
</dbReference>
<name>A0ABR2HIN7_9EUKA</name>
<dbReference type="InterPro" id="IPR002110">
    <property type="entry name" value="Ankyrin_rpt"/>
</dbReference>
<protein>
    <recommendedName>
        <fullName evidence="4">DUF3447 domain-containing protein</fullName>
    </recommendedName>
</protein>
<keyword evidence="3" id="KW-1185">Reference proteome</keyword>
<dbReference type="PANTHER" id="PTHR24159">
    <property type="match status" value="1"/>
</dbReference>
<dbReference type="SMART" id="SM00248">
    <property type="entry name" value="ANK"/>
    <property type="match status" value="2"/>
</dbReference>
<proteinExistence type="predicted"/>
<feature type="repeat" description="ANK" evidence="1">
    <location>
        <begin position="276"/>
        <end position="298"/>
    </location>
</feature>
<dbReference type="SUPFAM" id="SSF48403">
    <property type="entry name" value="Ankyrin repeat"/>
    <property type="match status" value="1"/>
</dbReference>
<dbReference type="PANTHER" id="PTHR24159:SF5">
    <property type="entry name" value="ANK_REP_REGION DOMAIN-CONTAINING PROTEIN"/>
    <property type="match status" value="1"/>
</dbReference>
<organism evidence="2 3">
    <name type="scientific">Tritrichomonas musculus</name>
    <dbReference type="NCBI Taxonomy" id="1915356"/>
    <lineage>
        <taxon>Eukaryota</taxon>
        <taxon>Metamonada</taxon>
        <taxon>Parabasalia</taxon>
        <taxon>Tritrichomonadida</taxon>
        <taxon>Tritrichomonadidae</taxon>
        <taxon>Tritrichomonas</taxon>
    </lineage>
</organism>
<evidence type="ECO:0000313" key="3">
    <source>
        <dbReference type="Proteomes" id="UP001470230"/>
    </source>
</evidence>
<comment type="caution">
    <text evidence="2">The sequence shown here is derived from an EMBL/GenBank/DDBJ whole genome shotgun (WGS) entry which is preliminary data.</text>
</comment>
<dbReference type="Pfam" id="PF12796">
    <property type="entry name" value="Ank_2"/>
    <property type="match status" value="1"/>
</dbReference>
<dbReference type="PROSITE" id="PS50297">
    <property type="entry name" value="ANK_REP_REGION"/>
    <property type="match status" value="1"/>
</dbReference>
<dbReference type="EMBL" id="JAPFFF010000027">
    <property type="protein sequence ID" value="KAK8848071.1"/>
    <property type="molecule type" value="Genomic_DNA"/>
</dbReference>
<dbReference type="InterPro" id="IPR036770">
    <property type="entry name" value="Ankyrin_rpt-contain_sf"/>
</dbReference>
<sequence length="311" mass="36819">MVVQNILTHFYDDINQNFLNSEIFTFFKSNKKILLFLIKSKMLIIDQYVVSILKKDQYSTFFFPEIQNFLEKDKIEEISKNISDDFEIKRQIGENDSYICQLIRNDSIDEFINYVNNASISLTSEIPSSIYETNSFLYKHDKTTLIEYAAFFGSIQIFKYLKMNIKTISGPIWSYAIYSNKPEICHLLEESDISASLKDKDLNKSIKCFHKDITDYILYKIKFNCPMSKLLKYYNFEYIQEVYIKETMLVDFCAFDYTFFVELFLNSQNANQKIGYGRTLLYFATKNNNFEIVKLLLSIQDIDINFIQILI</sequence>
<gene>
    <name evidence="2" type="ORF">M9Y10_019127</name>
</gene>
<accession>A0ABR2HIN7</accession>
<evidence type="ECO:0000256" key="1">
    <source>
        <dbReference type="PROSITE-ProRule" id="PRU00023"/>
    </source>
</evidence>
<reference evidence="2 3" key="1">
    <citation type="submission" date="2024-04" db="EMBL/GenBank/DDBJ databases">
        <title>Tritrichomonas musculus Genome.</title>
        <authorList>
            <person name="Alves-Ferreira E."/>
            <person name="Grigg M."/>
            <person name="Lorenzi H."/>
            <person name="Galac M."/>
        </authorList>
    </citation>
    <scope>NUCLEOTIDE SEQUENCE [LARGE SCALE GENOMIC DNA]</scope>
    <source>
        <strain evidence="2 3">EAF2021</strain>
    </source>
</reference>
<dbReference type="PROSITE" id="PS50088">
    <property type="entry name" value="ANK_REPEAT"/>
    <property type="match status" value="1"/>
</dbReference>
<keyword evidence="1" id="KW-0040">ANK repeat</keyword>
<dbReference type="Gene3D" id="1.25.40.20">
    <property type="entry name" value="Ankyrin repeat-containing domain"/>
    <property type="match status" value="1"/>
</dbReference>